<proteinExistence type="predicted"/>
<reference evidence="2" key="1">
    <citation type="submission" date="2022-12" db="EMBL/GenBank/DDBJ databases">
        <authorList>
            <person name="Webb A."/>
        </authorList>
    </citation>
    <scope>NUCLEOTIDE SEQUENCE</scope>
    <source>
        <strain evidence="2">Pd1</strain>
    </source>
</reference>
<evidence type="ECO:0000313" key="3">
    <source>
        <dbReference type="Proteomes" id="UP001162029"/>
    </source>
</evidence>
<protein>
    <submittedName>
        <fullName evidence="2">Uncharacterized protein</fullName>
    </submittedName>
</protein>
<gene>
    <name evidence="2" type="ORF">PDE001_LOCUS969</name>
</gene>
<name>A0AAV0T360_9STRA</name>
<evidence type="ECO:0000256" key="1">
    <source>
        <dbReference type="SAM" id="MobiDB-lite"/>
    </source>
</evidence>
<dbReference type="Proteomes" id="UP001162029">
    <property type="component" value="Unassembled WGS sequence"/>
</dbReference>
<organism evidence="2 3">
    <name type="scientific">Peronospora destructor</name>
    <dbReference type="NCBI Taxonomy" id="86335"/>
    <lineage>
        <taxon>Eukaryota</taxon>
        <taxon>Sar</taxon>
        <taxon>Stramenopiles</taxon>
        <taxon>Oomycota</taxon>
        <taxon>Peronosporomycetes</taxon>
        <taxon>Peronosporales</taxon>
        <taxon>Peronosporaceae</taxon>
        <taxon>Peronospora</taxon>
    </lineage>
</organism>
<feature type="region of interest" description="Disordered" evidence="1">
    <location>
        <begin position="71"/>
        <end position="94"/>
    </location>
</feature>
<dbReference type="EMBL" id="CANTFM010000158">
    <property type="protein sequence ID" value="CAI5713466.1"/>
    <property type="molecule type" value="Genomic_DNA"/>
</dbReference>
<accession>A0AAV0T360</accession>
<keyword evidence="3" id="KW-1185">Reference proteome</keyword>
<sequence>MVSAILSLGAASPVVAREPAQLTLLDPSSTLVLPSHPLFALPVPPLSLTASASSPSEGAEMAGIVVSHAPTADGDVEMTTPPRGTEDAPADSADTRPTMATLLSQQENIRRDTTAADAARRRVETPKPLALNIEAIERQYVASGDWSGIGAHIIHSRPYPLPRAKFDMVIETGKAFTKTPLQKIMAALVSKTHGNPVLDQLYTEFLVGQGSKMPGRNLRLKVKTQAACLLLERTTVSILGGVYPFRLFDVLPNKFYLDISNVDSDADTNLMLYRLFVLGCQRCTTHSAM</sequence>
<dbReference type="AlphaFoldDB" id="A0AAV0T360"/>
<evidence type="ECO:0000313" key="2">
    <source>
        <dbReference type="EMBL" id="CAI5713466.1"/>
    </source>
</evidence>
<comment type="caution">
    <text evidence="2">The sequence shown here is derived from an EMBL/GenBank/DDBJ whole genome shotgun (WGS) entry which is preliminary data.</text>
</comment>